<dbReference type="InterPro" id="IPR051552">
    <property type="entry name" value="HptR"/>
</dbReference>
<evidence type="ECO:0000256" key="1">
    <source>
        <dbReference type="ARBA" id="ARBA00004496"/>
    </source>
</evidence>
<feature type="modified residue" description="4-aspartylphosphate" evidence="8">
    <location>
        <position position="55"/>
    </location>
</feature>
<feature type="domain" description="Response regulatory" evidence="10">
    <location>
        <begin position="3"/>
        <end position="120"/>
    </location>
</feature>
<dbReference type="Pfam" id="PF12833">
    <property type="entry name" value="HTH_18"/>
    <property type="match status" value="1"/>
</dbReference>
<dbReference type="InterPro" id="IPR018060">
    <property type="entry name" value="HTH_AraC"/>
</dbReference>
<keyword evidence="6" id="KW-0238">DNA-binding</keyword>
<dbReference type="InterPro" id="IPR001789">
    <property type="entry name" value="Sig_transdc_resp-reg_receiver"/>
</dbReference>
<comment type="caution">
    <text evidence="11">The sequence shown here is derived from an EMBL/GenBank/DDBJ whole genome shotgun (WGS) entry which is preliminary data.</text>
</comment>
<evidence type="ECO:0000256" key="3">
    <source>
        <dbReference type="ARBA" id="ARBA00022553"/>
    </source>
</evidence>
<evidence type="ECO:0000256" key="8">
    <source>
        <dbReference type="PROSITE-ProRule" id="PRU00169"/>
    </source>
</evidence>
<dbReference type="InterPro" id="IPR011006">
    <property type="entry name" value="CheY-like_superfamily"/>
</dbReference>
<evidence type="ECO:0000256" key="2">
    <source>
        <dbReference type="ARBA" id="ARBA00022490"/>
    </source>
</evidence>
<reference evidence="11 12" key="1">
    <citation type="submission" date="2021-03" db="EMBL/GenBank/DDBJ databases">
        <title>Antimicrobial resistance genes in bacteria isolated from Japanese honey, and their potential for conferring macrolide and lincosamide resistance in the American foulbrood pathogen Paenibacillus larvae.</title>
        <authorList>
            <person name="Okamoto M."/>
            <person name="Kumagai M."/>
            <person name="Kanamori H."/>
            <person name="Takamatsu D."/>
        </authorList>
    </citation>
    <scope>NUCLEOTIDE SEQUENCE [LARGE SCALE GENOMIC DNA]</scope>
    <source>
        <strain evidence="11 12">J42TS3</strain>
    </source>
</reference>
<gene>
    <name evidence="11" type="ORF">J42TS3_29640</name>
</gene>
<dbReference type="SMART" id="SM00342">
    <property type="entry name" value="HTH_ARAC"/>
    <property type="match status" value="1"/>
</dbReference>
<dbReference type="PROSITE" id="PS50110">
    <property type="entry name" value="RESPONSE_REGULATORY"/>
    <property type="match status" value="1"/>
</dbReference>
<evidence type="ECO:0000313" key="12">
    <source>
        <dbReference type="Proteomes" id="UP000679992"/>
    </source>
</evidence>
<keyword evidence="12" id="KW-1185">Reference proteome</keyword>
<evidence type="ECO:0000256" key="4">
    <source>
        <dbReference type="ARBA" id="ARBA00023012"/>
    </source>
</evidence>
<dbReference type="Pfam" id="PF00072">
    <property type="entry name" value="Response_reg"/>
    <property type="match status" value="1"/>
</dbReference>
<evidence type="ECO:0000313" key="11">
    <source>
        <dbReference type="EMBL" id="GIP53929.1"/>
    </source>
</evidence>
<dbReference type="InterPro" id="IPR041522">
    <property type="entry name" value="CdaR_GGDEF"/>
</dbReference>
<dbReference type="InterPro" id="IPR009057">
    <property type="entry name" value="Homeodomain-like_sf"/>
</dbReference>
<dbReference type="RefSeq" id="WP_213655372.1">
    <property type="nucleotide sequence ID" value="NZ_BOSL01000009.1"/>
</dbReference>
<feature type="domain" description="HTH araC/xylS-type" evidence="9">
    <location>
        <begin position="424"/>
        <end position="523"/>
    </location>
</feature>
<evidence type="ECO:0008006" key="13">
    <source>
        <dbReference type="Google" id="ProtNLM"/>
    </source>
</evidence>
<keyword evidence="7" id="KW-0804">Transcription</keyword>
<dbReference type="EMBL" id="BOSL01000009">
    <property type="protein sequence ID" value="GIP53929.1"/>
    <property type="molecule type" value="Genomic_DNA"/>
</dbReference>
<dbReference type="SMART" id="SM00448">
    <property type="entry name" value="REC"/>
    <property type="match status" value="1"/>
</dbReference>
<evidence type="ECO:0000256" key="5">
    <source>
        <dbReference type="ARBA" id="ARBA00023015"/>
    </source>
</evidence>
<evidence type="ECO:0000256" key="6">
    <source>
        <dbReference type="ARBA" id="ARBA00023125"/>
    </source>
</evidence>
<dbReference type="CDD" id="cd17536">
    <property type="entry name" value="REC_YesN-like"/>
    <property type="match status" value="1"/>
</dbReference>
<organism evidence="11 12">
    <name type="scientific">Paenibacillus vini</name>
    <dbReference type="NCBI Taxonomy" id="1476024"/>
    <lineage>
        <taxon>Bacteria</taxon>
        <taxon>Bacillati</taxon>
        <taxon>Bacillota</taxon>
        <taxon>Bacilli</taxon>
        <taxon>Bacillales</taxon>
        <taxon>Paenibacillaceae</taxon>
        <taxon>Paenibacillus</taxon>
    </lineage>
</organism>
<dbReference type="PANTHER" id="PTHR42713:SF3">
    <property type="entry name" value="TRANSCRIPTIONAL REGULATORY PROTEIN HPTR"/>
    <property type="match status" value="1"/>
</dbReference>
<dbReference type="PROSITE" id="PS01124">
    <property type="entry name" value="HTH_ARAC_FAMILY_2"/>
    <property type="match status" value="1"/>
</dbReference>
<dbReference type="Gene3D" id="3.40.50.2300">
    <property type="match status" value="1"/>
</dbReference>
<evidence type="ECO:0000259" key="9">
    <source>
        <dbReference type="PROSITE" id="PS01124"/>
    </source>
</evidence>
<name>A0ABQ4MD54_9BACL</name>
<evidence type="ECO:0000259" key="10">
    <source>
        <dbReference type="PROSITE" id="PS50110"/>
    </source>
</evidence>
<keyword evidence="4" id="KW-0902">Two-component regulatory system</keyword>
<protein>
    <recommendedName>
        <fullName evidence="13">DNA-binding response regulator</fullName>
    </recommendedName>
</protein>
<keyword evidence="2" id="KW-0963">Cytoplasm</keyword>
<comment type="subcellular location">
    <subcellularLocation>
        <location evidence="1">Cytoplasm</location>
    </subcellularLocation>
</comment>
<dbReference type="SUPFAM" id="SSF46689">
    <property type="entry name" value="Homeodomain-like"/>
    <property type="match status" value="2"/>
</dbReference>
<dbReference type="SUPFAM" id="SSF52172">
    <property type="entry name" value="CheY-like"/>
    <property type="match status" value="1"/>
</dbReference>
<accession>A0ABQ4MD54</accession>
<keyword evidence="5" id="KW-0805">Transcription regulation</keyword>
<evidence type="ECO:0000256" key="7">
    <source>
        <dbReference type="ARBA" id="ARBA00023163"/>
    </source>
</evidence>
<dbReference type="Gene3D" id="1.10.10.60">
    <property type="entry name" value="Homeodomain-like"/>
    <property type="match status" value="2"/>
</dbReference>
<keyword evidence="3 8" id="KW-0597">Phosphoprotein</keyword>
<dbReference type="PANTHER" id="PTHR42713">
    <property type="entry name" value="HISTIDINE KINASE-RELATED"/>
    <property type="match status" value="1"/>
</dbReference>
<dbReference type="Proteomes" id="UP000679992">
    <property type="component" value="Unassembled WGS sequence"/>
</dbReference>
<sequence>MKKVLLVDDEILIRETIRDCIHWEREGFQYLGDASDGEVALPMIEQMQPDILITDIKMPFMNGLELSKIVRSRMPDVKIIILSGHGEFEYARKALSMGVVEYCLKPISSSDLMRLLRRVSDKIDKERSEKEQLAGLMQREHEKTELSRQKLLNDLCGGLLSTTEAIQTAEALSLRLVARWYAVVLMDLRLSPENSHDLDVPLSALKQYVEDGREQILEYRSSLTKTVWIVKGDNKETLELFLRPFREMQNKLETESHYCEISLGIGSAQERLQGIHLSFLEAEEGLHWQRLSRQNRKNLLEATRSSIHHSIFLDRQAFIRFLKIGTPRQLESFIPEFASALAPIDWNASLTGYYLLNDLTLEVFKTAEEWYRGSEADGQRLVDFQQSIESIRNWGEACHYLIRLVEQFWHWRSHSSDRYAHLLLRVKEYITSNYDKDHISLQDAAESINMSPSHLSKIFSQETGQTFIEFLTQTRINKAMELLQSTQAKTYEIAFQVGYSDPHYFSNLFKRVTGMTTTEFRKQGASSTAAVSFGLAEGEQDERASFFA</sequence>
<proteinExistence type="predicted"/>
<dbReference type="Pfam" id="PF17853">
    <property type="entry name" value="GGDEF_2"/>
    <property type="match status" value="1"/>
</dbReference>